<dbReference type="InterPro" id="IPR039261">
    <property type="entry name" value="FNR_nucleotide-bd"/>
</dbReference>
<dbReference type="InterPro" id="IPR017927">
    <property type="entry name" value="FAD-bd_FR_type"/>
</dbReference>
<dbReference type="SUPFAM" id="SSF52343">
    <property type="entry name" value="Ferredoxin reductase-like, C-terminal NADP-linked domain"/>
    <property type="match status" value="1"/>
</dbReference>
<dbReference type="PANTHER" id="PTHR42815:SF2">
    <property type="entry name" value="FAD-BINDING, PUTATIVE (AFU_ORTHOLOGUE AFUA_6G07600)-RELATED"/>
    <property type="match status" value="1"/>
</dbReference>
<dbReference type="EMBL" id="JAPDRN010000037">
    <property type="protein sequence ID" value="KAJ9634705.1"/>
    <property type="molecule type" value="Genomic_DNA"/>
</dbReference>
<proteinExistence type="predicted"/>
<sequence>MVEFVAERKHRRAQRPARSSSRPSQKLKAIEGLRKTMAFFQPSDWHEGEKAIHKRTGVEYNDNPTSPFLYPRAANQVARYPLLAVGTLDSDDNPWCTIWGTGEPPIAQAIGQSILGIRTAVDASFDPVVQALYQGKSDGEVLREEGTSRLISAMTINLEERGRVKLAGHLIAGALNTSTSPDDSVQDPSTGKAGEAQLVTKITMALANCPKYLNKKIITSATPTPKLLSTSAHLTDAALAIIAKSDLFFLATSHEHEDMDCNHRGGPPGFVRVEQPSSPSSPSSIIWPEYSGNNLYQTLGNLETTPRAGLVFPDFSTGDVLYVTGETTTLVGAEASNVLAKSTLAVRLNVTAARLVQTGLSFRGTPSDDATQGLSPYNPRVRYLLSEHNDPTTNVEAGSSPPANASLVAKTRLTPTITRYRFALDDPGVFGPWKPGQYVTLDLSSELDMGYSHMRDDDPTSLNDDFIRTFTVSSVPGTLGAHGEEFEITARSVGSVTKWLEHQRPGTCEAGVRGFGGDFVFDWGDDGDQKKRRVGFVAAGIGITPLLGQMGDITEEIIASSRLKVWWSIGLKDVNLALDILQTYPRLSGAMELFVTGTSEAETDPAGTTDKLVATGVTVHKRRLGREDLRRAAGGVDDWYICTAPAMRKVVQGWMPDKSFVFENFDY</sequence>
<dbReference type="InterPro" id="IPR017938">
    <property type="entry name" value="Riboflavin_synthase-like_b-brl"/>
</dbReference>
<comment type="caution">
    <text evidence="3">The sequence shown here is derived from an EMBL/GenBank/DDBJ whole genome shotgun (WGS) entry which is preliminary data.</text>
</comment>
<feature type="region of interest" description="Disordered" evidence="1">
    <location>
        <begin position="1"/>
        <end position="26"/>
    </location>
</feature>
<feature type="domain" description="FAD-binding FR-type" evidence="2">
    <location>
        <begin position="400"/>
        <end position="522"/>
    </location>
</feature>
<dbReference type="SUPFAM" id="SSF63380">
    <property type="entry name" value="Riboflavin synthase domain-like"/>
    <property type="match status" value="1"/>
</dbReference>
<evidence type="ECO:0000259" key="2">
    <source>
        <dbReference type="PROSITE" id="PS51384"/>
    </source>
</evidence>
<dbReference type="GO" id="GO:0016491">
    <property type="term" value="F:oxidoreductase activity"/>
    <property type="evidence" value="ECO:0007669"/>
    <property type="project" value="InterPro"/>
</dbReference>
<organism evidence="3 4">
    <name type="scientific">Knufia peltigerae</name>
    <dbReference type="NCBI Taxonomy" id="1002370"/>
    <lineage>
        <taxon>Eukaryota</taxon>
        <taxon>Fungi</taxon>
        <taxon>Dikarya</taxon>
        <taxon>Ascomycota</taxon>
        <taxon>Pezizomycotina</taxon>
        <taxon>Eurotiomycetes</taxon>
        <taxon>Chaetothyriomycetidae</taxon>
        <taxon>Chaetothyriales</taxon>
        <taxon>Trichomeriaceae</taxon>
        <taxon>Knufia</taxon>
    </lineage>
</organism>
<dbReference type="Gene3D" id="2.30.110.10">
    <property type="entry name" value="Electron Transport, Fmn-binding Protein, Chain A"/>
    <property type="match status" value="1"/>
</dbReference>
<evidence type="ECO:0000256" key="1">
    <source>
        <dbReference type="SAM" id="MobiDB-lite"/>
    </source>
</evidence>
<dbReference type="Gene3D" id="3.40.50.80">
    <property type="entry name" value="Nucleotide-binding domain of ferredoxin-NADP reductase (FNR) module"/>
    <property type="match status" value="1"/>
</dbReference>
<evidence type="ECO:0000313" key="4">
    <source>
        <dbReference type="Proteomes" id="UP001172681"/>
    </source>
</evidence>
<dbReference type="AlphaFoldDB" id="A0AA38Y438"/>
<gene>
    <name evidence="3" type="ORF">H2204_006154</name>
</gene>
<name>A0AA38Y438_9EURO</name>
<dbReference type="PROSITE" id="PS51384">
    <property type="entry name" value="FAD_FR"/>
    <property type="match status" value="1"/>
</dbReference>
<accession>A0AA38Y438</accession>
<keyword evidence="4" id="KW-1185">Reference proteome</keyword>
<dbReference type="InterPro" id="IPR012349">
    <property type="entry name" value="Split_barrel_FMN-bd"/>
</dbReference>
<dbReference type="Gene3D" id="2.40.30.10">
    <property type="entry name" value="Translation factors"/>
    <property type="match status" value="1"/>
</dbReference>
<protein>
    <recommendedName>
        <fullName evidence="2">FAD-binding FR-type domain-containing protein</fullName>
    </recommendedName>
</protein>
<dbReference type="SUPFAM" id="SSF50475">
    <property type="entry name" value="FMN-binding split barrel"/>
    <property type="match status" value="1"/>
</dbReference>
<dbReference type="Proteomes" id="UP001172681">
    <property type="component" value="Unassembled WGS sequence"/>
</dbReference>
<evidence type="ECO:0000313" key="3">
    <source>
        <dbReference type="EMBL" id="KAJ9634705.1"/>
    </source>
</evidence>
<reference evidence="3" key="1">
    <citation type="submission" date="2022-10" db="EMBL/GenBank/DDBJ databases">
        <title>Culturing micro-colonial fungi from biological soil crusts in the Mojave desert and describing Neophaeococcomyces mojavensis, and introducing the new genera and species Taxawa tesnikishii.</title>
        <authorList>
            <person name="Kurbessoian T."/>
            <person name="Stajich J.E."/>
        </authorList>
    </citation>
    <scope>NUCLEOTIDE SEQUENCE</scope>
    <source>
        <strain evidence="3">TK_35</strain>
    </source>
</reference>
<dbReference type="PANTHER" id="PTHR42815">
    <property type="entry name" value="FAD-BINDING, PUTATIVE (AFU_ORTHOLOGUE AFUA_6G07600)-RELATED"/>
    <property type="match status" value="1"/>
</dbReference>